<feature type="compositionally biased region" description="Low complexity" evidence="3">
    <location>
        <begin position="575"/>
        <end position="588"/>
    </location>
</feature>
<organism evidence="5">
    <name type="scientific">Grammatophora oceanica</name>
    <dbReference type="NCBI Taxonomy" id="210454"/>
    <lineage>
        <taxon>Eukaryota</taxon>
        <taxon>Sar</taxon>
        <taxon>Stramenopiles</taxon>
        <taxon>Ochrophyta</taxon>
        <taxon>Bacillariophyta</taxon>
        <taxon>Fragilariophyceae</taxon>
        <taxon>Fragilariophycidae</taxon>
        <taxon>Rhabdonematales</taxon>
        <taxon>Grammatophoraceae</taxon>
        <taxon>Grammatophora</taxon>
    </lineage>
</organism>
<feature type="compositionally biased region" description="Polar residues" evidence="3">
    <location>
        <begin position="506"/>
        <end position="521"/>
    </location>
</feature>
<dbReference type="SUPFAM" id="SSF55277">
    <property type="entry name" value="GYF domain"/>
    <property type="match status" value="1"/>
</dbReference>
<dbReference type="EMBL" id="HBGK01038496">
    <property type="protein sequence ID" value="CAD9297480.1"/>
    <property type="molecule type" value="Transcribed_RNA"/>
</dbReference>
<dbReference type="SUPFAM" id="SSF54791">
    <property type="entry name" value="Eukaryotic type KH-domain (KH-domain type I)"/>
    <property type="match status" value="3"/>
</dbReference>
<feature type="compositionally biased region" description="Low complexity" evidence="3">
    <location>
        <begin position="1052"/>
        <end position="1067"/>
    </location>
</feature>
<feature type="region of interest" description="Disordered" evidence="3">
    <location>
        <begin position="1"/>
        <end position="140"/>
    </location>
</feature>
<name>A0A7S1VEN3_9STRA</name>
<dbReference type="SMART" id="SM00322">
    <property type="entry name" value="KH"/>
    <property type="match status" value="3"/>
</dbReference>
<dbReference type="InterPro" id="IPR004087">
    <property type="entry name" value="KH_dom"/>
</dbReference>
<dbReference type="SMART" id="SM00444">
    <property type="entry name" value="GYF"/>
    <property type="match status" value="1"/>
</dbReference>
<feature type="compositionally biased region" description="Basic and acidic residues" evidence="3">
    <location>
        <begin position="908"/>
        <end position="919"/>
    </location>
</feature>
<protein>
    <recommendedName>
        <fullName evidence="4">GYF domain-containing protein</fullName>
    </recommendedName>
</protein>
<feature type="region of interest" description="Disordered" evidence="3">
    <location>
        <begin position="908"/>
        <end position="1078"/>
    </location>
</feature>
<dbReference type="AlphaFoldDB" id="A0A7S1VEN3"/>
<dbReference type="PROSITE" id="PS50829">
    <property type="entry name" value="GYF"/>
    <property type="match status" value="1"/>
</dbReference>
<feature type="compositionally biased region" description="Polar residues" evidence="3">
    <location>
        <begin position="124"/>
        <end position="133"/>
    </location>
</feature>
<feature type="compositionally biased region" description="Pro residues" evidence="3">
    <location>
        <begin position="1036"/>
        <end position="1051"/>
    </location>
</feature>
<feature type="compositionally biased region" description="Low complexity" evidence="3">
    <location>
        <begin position="798"/>
        <end position="821"/>
    </location>
</feature>
<dbReference type="PANTHER" id="PTHR10288">
    <property type="entry name" value="KH DOMAIN CONTAINING RNA BINDING PROTEIN"/>
    <property type="match status" value="1"/>
</dbReference>
<dbReference type="InterPro" id="IPR004088">
    <property type="entry name" value="KH_dom_type_1"/>
</dbReference>
<keyword evidence="2" id="KW-0694">RNA-binding</keyword>
<feature type="compositionally biased region" description="Polar residues" evidence="3">
    <location>
        <begin position="542"/>
        <end position="553"/>
    </location>
</feature>
<dbReference type="PROSITE" id="PS50084">
    <property type="entry name" value="KH_TYPE_1"/>
    <property type="match status" value="3"/>
</dbReference>
<dbReference type="GO" id="GO:0003723">
    <property type="term" value="F:RNA binding"/>
    <property type="evidence" value="ECO:0007669"/>
    <property type="project" value="UniProtKB-UniRule"/>
</dbReference>
<accession>A0A7S1VEN3</accession>
<evidence type="ECO:0000259" key="4">
    <source>
        <dbReference type="PROSITE" id="PS50829"/>
    </source>
</evidence>
<dbReference type="InterPro" id="IPR036612">
    <property type="entry name" value="KH_dom_type_1_sf"/>
</dbReference>
<dbReference type="InterPro" id="IPR047275">
    <property type="entry name" value="KH-I_NOVA_rpt1"/>
</dbReference>
<feature type="compositionally biased region" description="Basic and acidic residues" evidence="3">
    <location>
        <begin position="1251"/>
        <end position="1260"/>
    </location>
</feature>
<evidence type="ECO:0000256" key="1">
    <source>
        <dbReference type="ARBA" id="ARBA00022737"/>
    </source>
</evidence>
<dbReference type="CDD" id="cd22435">
    <property type="entry name" value="KH-I_NOVA_rpt1"/>
    <property type="match status" value="1"/>
</dbReference>
<dbReference type="InterPro" id="IPR035445">
    <property type="entry name" value="GYF-like_dom_sf"/>
</dbReference>
<gene>
    <name evidence="5" type="ORF">GOCE00092_LOCUS19987</name>
</gene>
<feature type="region of interest" description="Disordered" evidence="3">
    <location>
        <begin position="1246"/>
        <end position="1269"/>
    </location>
</feature>
<feature type="region of interest" description="Disordered" evidence="3">
    <location>
        <begin position="483"/>
        <end position="553"/>
    </location>
</feature>
<feature type="compositionally biased region" description="Low complexity" evidence="3">
    <location>
        <begin position="34"/>
        <end position="44"/>
    </location>
</feature>
<dbReference type="Pfam" id="PF00013">
    <property type="entry name" value="KH_1"/>
    <property type="match status" value="3"/>
</dbReference>
<sequence>MEGTREPAIGTQSRSGAPSSEFRVGESADDGRQLRQQQQSQQYQLHHEQHRDQTDMLARPPKPHHPRAGEHGSDGDGSPPPHLSSTTSGTASTPTSSTTGSHGSSEIVQVTHSHIPATRPNVPSEYTSESGTTAEPPAVPLPAGSSVESALKYGAYDHGTQPELPHPEQCFDGSGRYNPHAFTSAVKLLVSNNVAGSIIGRSGQTISDLQTQSATRIKLSQSGDYYPGTQDRVCLVQGQSDNVKKAMSLLLTRLYALQQQQHYHHFAWQRQQQERAMIHDPVYGSVHDPLGTHPSLVPAFAFVVRVLVPTPCCGMIIGKGGSNIKQMVDSSGVSSVRLSPKEGGGDTAGLYPPTASPAAAAAVVSATSERVVTITGPDLNSCLKCMFIILDGMTSNPEISRYANMTTSYSRVMSAAQSALGVAGAVGVRRSNSGHQLTETPGLDAYVGGQVQASSSFGAIDGQFIERQNSLPSPAPGGFVHLRGSDPHMGYDGSNQPPLLPEPQAFRQSPSRPTLQPNQANPGYFVQSPGAYMQPPPAQLSEAPTQSSGSMSSPDLLALQMQDSMRMNEPALMDPSSSQQFVPQVPQQTHSPPGFQAQVAIPDSLIGSILGRGGRTLNELQLLSNTRIRISQRGEFVPGTKNRVVTVRGQTLQSVTAAQYMMSQRMVLPPTAYAHQPQQQQQQQQQTQGAGHSQVELILMERISQILENSWGRSDLGSILSTLHNDDSRVIPLLSNTDALRALVARHPQRIIMRHDPALGAEVAILVLTNVQWQQQRQAEQQAHARQEELRRLEQQRRQAALAAQQKAQQEAQQKAAAAANRPIDPAAPWFYSDPQGNVQGPFRGEEMRQWLEAGYFKGDLPISQDMSGPFRPLAAIFQDMSNAFRFGESEDPAGAAAAKAAEEERLAREEEERAERSRAAAAAEEAARARAEAEAKAKAEAERKAREEEEAAKAREAAAAAEAERVRAEAKAREEANDSSTQLKMMLGMNRGNNGTSGPASSVEPELEEEPPQAPAPTKKQKKKSEKQQKAAAPAPQPTPSVPAPVPAPATPAATAWGGAATAQKATSRKSMSEIQQEEARAAALLAMERKATGRSNSSGWANVAAKGGQGWQKPASGAAVVAGPNPMNMRTSTSAPRATQAGTNANAAAGVAAQRQAAVNAAAKQRAVATQQQKPANAFGAKMTPQLENWCKGEMRKLNGSDDLTLVSFCMTLDDSEEIRQYLTAYLGSTAQVNNFATEFIHRKGGGASKKDEWESTVKPKKGRKKK</sequence>
<dbReference type="InterPro" id="IPR003169">
    <property type="entry name" value="GYF"/>
</dbReference>
<dbReference type="Pfam" id="PF02213">
    <property type="entry name" value="GYF"/>
    <property type="match status" value="1"/>
</dbReference>
<dbReference type="Gene3D" id="3.30.1370.10">
    <property type="entry name" value="K Homology domain, type 1"/>
    <property type="match status" value="3"/>
</dbReference>
<dbReference type="Gene3D" id="3.30.1490.40">
    <property type="match status" value="1"/>
</dbReference>
<evidence type="ECO:0000256" key="3">
    <source>
        <dbReference type="SAM" id="MobiDB-lite"/>
    </source>
</evidence>
<dbReference type="CDD" id="cd00072">
    <property type="entry name" value="GYF"/>
    <property type="match status" value="1"/>
</dbReference>
<evidence type="ECO:0000313" key="5">
    <source>
        <dbReference type="EMBL" id="CAD9297480.1"/>
    </source>
</evidence>
<feature type="region of interest" description="Disordered" evidence="3">
    <location>
        <begin position="573"/>
        <end position="592"/>
    </location>
</feature>
<feature type="compositionally biased region" description="Basic and acidic residues" evidence="3">
    <location>
        <begin position="45"/>
        <end position="54"/>
    </location>
</feature>
<feature type="compositionally biased region" description="Low complexity" evidence="3">
    <location>
        <begin position="84"/>
        <end position="105"/>
    </location>
</feature>
<feature type="compositionally biased region" description="Basic and acidic residues" evidence="3">
    <location>
        <begin position="23"/>
        <end position="33"/>
    </location>
</feature>
<feature type="region of interest" description="Disordered" evidence="3">
    <location>
        <begin position="792"/>
        <end position="821"/>
    </location>
</feature>
<reference evidence="5" key="1">
    <citation type="submission" date="2021-01" db="EMBL/GenBank/DDBJ databases">
        <authorList>
            <person name="Corre E."/>
            <person name="Pelletier E."/>
            <person name="Niang G."/>
            <person name="Scheremetjew M."/>
            <person name="Finn R."/>
            <person name="Kale V."/>
            <person name="Holt S."/>
            <person name="Cochrane G."/>
            <person name="Meng A."/>
            <person name="Brown T."/>
            <person name="Cohen L."/>
        </authorList>
    </citation>
    <scope>NUCLEOTIDE SEQUENCE</scope>
    <source>
        <strain evidence="5">CCMP 410</strain>
    </source>
</reference>
<evidence type="ECO:0000256" key="2">
    <source>
        <dbReference type="PROSITE-ProRule" id="PRU00117"/>
    </source>
</evidence>
<proteinExistence type="predicted"/>
<feature type="compositionally biased region" description="Basic and acidic residues" evidence="3">
    <location>
        <begin position="926"/>
        <end position="977"/>
    </location>
</feature>
<feature type="domain" description="GYF" evidence="4">
    <location>
        <begin position="827"/>
        <end position="875"/>
    </location>
</feature>
<feature type="region of interest" description="Disordered" evidence="3">
    <location>
        <begin position="1096"/>
        <end position="1119"/>
    </location>
</feature>
<keyword evidence="1" id="KW-0677">Repeat</keyword>